<keyword evidence="14" id="KW-1185">Reference proteome</keyword>
<evidence type="ECO:0000256" key="2">
    <source>
        <dbReference type="ARBA" id="ARBA00004994"/>
    </source>
</evidence>
<dbReference type="SUPFAM" id="SSF51735">
    <property type="entry name" value="NAD(P)-binding Rossmann-fold domains"/>
    <property type="match status" value="1"/>
</dbReference>
<evidence type="ECO:0000256" key="10">
    <source>
        <dbReference type="ARBA" id="ARBA00048793"/>
    </source>
</evidence>
<comment type="function">
    <text evidence="1">Catalyzes the NADPH-dependent reduction of ketopantoate into pantoic acid.</text>
</comment>
<feature type="domain" description="Ketopantoate reductase N-terminal" evidence="11">
    <location>
        <begin position="3"/>
        <end position="160"/>
    </location>
</feature>
<evidence type="ECO:0000256" key="4">
    <source>
        <dbReference type="ARBA" id="ARBA00013014"/>
    </source>
</evidence>
<dbReference type="FunFam" id="1.10.1040.10:FF:000017">
    <property type="entry name" value="2-dehydropantoate 2-reductase"/>
    <property type="match status" value="1"/>
</dbReference>
<proteinExistence type="inferred from homology"/>
<dbReference type="GO" id="GO:0015940">
    <property type="term" value="P:pantothenate biosynthetic process"/>
    <property type="evidence" value="ECO:0007669"/>
    <property type="project" value="UniProtKB-KW"/>
</dbReference>
<organism evidence="13 14">
    <name type="scientific">Limobrevibacterium gyesilva</name>
    <dbReference type="NCBI Taxonomy" id="2991712"/>
    <lineage>
        <taxon>Bacteria</taxon>
        <taxon>Pseudomonadati</taxon>
        <taxon>Pseudomonadota</taxon>
        <taxon>Alphaproteobacteria</taxon>
        <taxon>Acetobacterales</taxon>
        <taxon>Acetobacteraceae</taxon>
        <taxon>Limobrevibacterium</taxon>
    </lineage>
</organism>
<dbReference type="NCBIfam" id="NF005089">
    <property type="entry name" value="PRK06522.1-4"/>
    <property type="match status" value="1"/>
</dbReference>
<evidence type="ECO:0000256" key="9">
    <source>
        <dbReference type="ARBA" id="ARBA00032024"/>
    </source>
</evidence>
<dbReference type="Gene3D" id="1.10.1040.10">
    <property type="entry name" value="N-(1-d-carboxylethyl)-l-norvaline Dehydrogenase, domain 2"/>
    <property type="match status" value="1"/>
</dbReference>
<evidence type="ECO:0000256" key="6">
    <source>
        <dbReference type="ARBA" id="ARBA00022655"/>
    </source>
</evidence>
<keyword evidence="6" id="KW-0566">Pantothenate biosynthesis</keyword>
<dbReference type="Proteomes" id="UP001165679">
    <property type="component" value="Unassembled WGS sequence"/>
</dbReference>
<reference evidence="13" key="2">
    <citation type="submission" date="2022-10" db="EMBL/GenBank/DDBJ databases">
        <authorList>
            <person name="Trinh H.N."/>
        </authorList>
    </citation>
    <scope>NUCLEOTIDE SEQUENCE</scope>
    <source>
        <strain evidence="13">RN2-1</strain>
    </source>
</reference>
<name>A0AA41YI09_9PROT</name>
<gene>
    <name evidence="13" type="ORF">OL599_04560</name>
</gene>
<dbReference type="InterPro" id="IPR013752">
    <property type="entry name" value="KPA_reductase"/>
</dbReference>
<dbReference type="EC" id="1.1.1.169" evidence="4"/>
<dbReference type="InterPro" id="IPR013332">
    <property type="entry name" value="KPR_N"/>
</dbReference>
<keyword evidence="7" id="KW-0521">NADP</keyword>
<dbReference type="Pfam" id="PF08546">
    <property type="entry name" value="ApbA_C"/>
    <property type="match status" value="1"/>
</dbReference>
<dbReference type="GO" id="GO:0005737">
    <property type="term" value="C:cytoplasm"/>
    <property type="evidence" value="ECO:0007669"/>
    <property type="project" value="TreeGrafter"/>
</dbReference>
<dbReference type="InterPro" id="IPR051402">
    <property type="entry name" value="KPR-Related"/>
</dbReference>
<dbReference type="Gene3D" id="3.40.50.720">
    <property type="entry name" value="NAD(P)-binding Rossmann-like Domain"/>
    <property type="match status" value="1"/>
</dbReference>
<reference evidence="13" key="1">
    <citation type="submission" date="2022-09" db="EMBL/GenBank/DDBJ databases">
        <title>Rhodovastum sp. nov. RN2-1 isolated from soil in Seongnam, South Korea.</title>
        <authorList>
            <person name="Le N.T."/>
        </authorList>
    </citation>
    <scope>NUCLEOTIDE SEQUENCE</scope>
    <source>
        <strain evidence="13">RN2-1</strain>
    </source>
</reference>
<keyword evidence="8" id="KW-0560">Oxidoreductase</keyword>
<dbReference type="Pfam" id="PF02558">
    <property type="entry name" value="ApbA"/>
    <property type="match status" value="1"/>
</dbReference>
<feature type="domain" description="Ketopantoate reductase C-terminal" evidence="12">
    <location>
        <begin position="199"/>
        <end position="317"/>
    </location>
</feature>
<dbReference type="EMBL" id="JAPDNT010000002">
    <property type="protein sequence ID" value="MCW3473841.1"/>
    <property type="molecule type" value="Genomic_DNA"/>
</dbReference>
<accession>A0AA41YI09</accession>
<comment type="catalytic activity">
    <reaction evidence="10">
        <text>(R)-pantoate + NADP(+) = 2-dehydropantoate + NADPH + H(+)</text>
        <dbReference type="Rhea" id="RHEA:16233"/>
        <dbReference type="ChEBI" id="CHEBI:11561"/>
        <dbReference type="ChEBI" id="CHEBI:15378"/>
        <dbReference type="ChEBI" id="CHEBI:15980"/>
        <dbReference type="ChEBI" id="CHEBI:57783"/>
        <dbReference type="ChEBI" id="CHEBI:58349"/>
        <dbReference type="EC" id="1.1.1.169"/>
    </reaction>
</comment>
<dbReference type="GO" id="GO:0008677">
    <property type="term" value="F:2-dehydropantoate 2-reductase activity"/>
    <property type="evidence" value="ECO:0007669"/>
    <property type="project" value="UniProtKB-EC"/>
</dbReference>
<comment type="caution">
    <text evidence="13">The sequence shown here is derived from an EMBL/GenBank/DDBJ whole genome shotgun (WGS) entry which is preliminary data.</text>
</comment>
<evidence type="ECO:0000259" key="11">
    <source>
        <dbReference type="Pfam" id="PF02558"/>
    </source>
</evidence>
<dbReference type="InterPro" id="IPR008927">
    <property type="entry name" value="6-PGluconate_DH-like_C_sf"/>
</dbReference>
<protein>
    <recommendedName>
        <fullName evidence="5">2-dehydropantoate 2-reductase</fullName>
        <ecNumber evidence="4">1.1.1.169</ecNumber>
    </recommendedName>
    <alternativeName>
        <fullName evidence="9">Ketopantoate reductase</fullName>
    </alternativeName>
</protein>
<dbReference type="FunFam" id="3.40.50.720:FF:000307">
    <property type="entry name" value="2-dehydropantoate 2-reductase"/>
    <property type="match status" value="1"/>
</dbReference>
<evidence type="ECO:0000256" key="8">
    <source>
        <dbReference type="ARBA" id="ARBA00023002"/>
    </source>
</evidence>
<evidence type="ECO:0000259" key="12">
    <source>
        <dbReference type="Pfam" id="PF08546"/>
    </source>
</evidence>
<evidence type="ECO:0000256" key="3">
    <source>
        <dbReference type="ARBA" id="ARBA00007870"/>
    </source>
</evidence>
<dbReference type="RefSeq" id="WP_264712459.1">
    <property type="nucleotide sequence ID" value="NZ_JAPDNT010000002.1"/>
</dbReference>
<evidence type="ECO:0000313" key="14">
    <source>
        <dbReference type="Proteomes" id="UP001165679"/>
    </source>
</evidence>
<sequence length="327" mass="33910">MRICVFGAGAIGGYLAGFLARSGADVSVVARGAHLEAIRRNGLTVEMPDESFTTRPRASDDPAALGPQDAVIVTVKAPSLPSVAGAIAPLLGPDTPVAFLTNGIPWWYFMGHGGQFDGRRLGLLDPGDALWNAVGPARVVGGIAWPASAVPAPGVVRMVGGATRGCVIGTPDGRDTPGLAALAGAYEAAGLPLTVTPRIRDVIWEKLAFNLSAGPMCVLTASPVRATHEEQACIDASRRVVAEADALIRAMGCSVNLDVERIVATNMKLGHRPSILQDLTAGRPMEVDALYTVPLELARMSGVAMPTLELLVALIKVRARAAGLYGA</sequence>
<evidence type="ECO:0000256" key="5">
    <source>
        <dbReference type="ARBA" id="ARBA00019465"/>
    </source>
</evidence>
<dbReference type="InterPro" id="IPR036291">
    <property type="entry name" value="NAD(P)-bd_dom_sf"/>
</dbReference>
<dbReference type="PANTHER" id="PTHR21708:SF45">
    <property type="entry name" value="2-DEHYDROPANTOATE 2-REDUCTASE"/>
    <property type="match status" value="1"/>
</dbReference>
<dbReference type="PANTHER" id="PTHR21708">
    <property type="entry name" value="PROBABLE 2-DEHYDROPANTOATE 2-REDUCTASE"/>
    <property type="match status" value="1"/>
</dbReference>
<evidence type="ECO:0000313" key="13">
    <source>
        <dbReference type="EMBL" id="MCW3473841.1"/>
    </source>
</evidence>
<dbReference type="InterPro" id="IPR013328">
    <property type="entry name" value="6PGD_dom2"/>
</dbReference>
<dbReference type="SUPFAM" id="SSF48179">
    <property type="entry name" value="6-phosphogluconate dehydrogenase C-terminal domain-like"/>
    <property type="match status" value="1"/>
</dbReference>
<evidence type="ECO:0000256" key="1">
    <source>
        <dbReference type="ARBA" id="ARBA00002919"/>
    </source>
</evidence>
<comment type="similarity">
    <text evidence="3">Belongs to the ketopantoate reductase family.</text>
</comment>
<dbReference type="AlphaFoldDB" id="A0AA41YI09"/>
<comment type="pathway">
    <text evidence="2">Cofactor biosynthesis; (R)-pantothenate biosynthesis; (R)-pantoate from 3-methyl-2-oxobutanoate: step 2/2.</text>
</comment>
<evidence type="ECO:0000256" key="7">
    <source>
        <dbReference type="ARBA" id="ARBA00022857"/>
    </source>
</evidence>